<feature type="domain" description="DUF5615" evidence="1">
    <location>
        <begin position="8"/>
        <end position="79"/>
    </location>
</feature>
<keyword evidence="3" id="KW-1185">Reference proteome</keyword>
<accession>A0ABD5NPW4</accession>
<name>A0ABD5NPW4_9EURY</name>
<evidence type="ECO:0000313" key="3">
    <source>
        <dbReference type="Proteomes" id="UP001595846"/>
    </source>
</evidence>
<dbReference type="GeneID" id="73902678"/>
<comment type="caution">
    <text evidence="2">The sequence shown here is derived from an EMBL/GenBank/DDBJ whole genome shotgun (WGS) entry which is preliminary data.</text>
</comment>
<organism evidence="2 3">
    <name type="scientific">Halovivax cerinus</name>
    <dbReference type="NCBI Taxonomy" id="1487865"/>
    <lineage>
        <taxon>Archaea</taxon>
        <taxon>Methanobacteriati</taxon>
        <taxon>Methanobacteriota</taxon>
        <taxon>Stenosarchaea group</taxon>
        <taxon>Halobacteria</taxon>
        <taxon>Halobacteriales</taxon>
        <taxon>Natrialbaceae</taxon>
        <taxon>Halovivax</taxon>
    </lineage>
</organism>
<evidence type="ECO:0000259" key="1">
    <source>
        <dbReference type="Pfam" id="PF18480"/>
    </source>
</evidence>
<dbReference type="RefSeq" id="WP_256533547.1">
    <property type="nucleotide sequence ID" value="NZ_CP101824.1"/>
</dbReference>
<dbReference type="InterPro" id="IPR041049">
    <property type="entry name" value="DUF5615"/>
</dbReference>
<dbReference type="Proteomes" id="UP001595846">
    <property type="component" value="Unassembled WGS sequence"/>
</dbReference>
<sequence length="98" mass="10623">MLTRSRKHVPSVFVTALRSNGYVVVTANSVFGEGTDDRRLLEYCGEAGHVFVTHDKTDVGGAVGDSVDHAGIVIYTDPVFPRADPNGAVRSIERILEH</sequence>
<reference evidence="2 3" key="1">
    <citation type="journal article" date="2019" name="Int. J. Syst. Evol. Microbiol.">
        <title>The Global Catalogue of Microorganisms (GCM) 10K type strain sequencing project: providing services to taxonomists for standard genome sequencing and annotation.</title>
        <authorList>
            <consortium name="The Broad Institute Genomics Platform"/>
            <consortium name="The Broad Institute Genome Sequencing Center for Infectious Disease"/>
            <person name="Wu L."/>
            <person name="Ma J."/>
        </authorList>
    </citation>
    <scope>NUCLEOTIDE SEQUENCE [LARGE SCALE GENOMIC DNA]</scope>
    <source>
        <strain evidence="2 3">IBRC-M 10256</strain>
    </source>
</reference>
<proteinExistence type="predicted"/>
<gene>
    <name evidence="2" type="ORF">ACFOUR_11840</name>
</gene>
<dbReference type="Pfam" id="PF18480">
    <property type="entry name" value="DUF5615"/>
    <property type="match status" value="1"/>
</dbReference>
<protein>
    <submittedName>
        <fullName evidence="2">DUF5615 family PIN-like protein</fullName>
    </submittedName>
</protein>
<dbReference type="EMBL" id="JBHSAQ010000010">
    <property type="protein sequence ID" value="MFC3959056.1"/>
    <property type="molecule type" value="Genomic_DNA"/>
</dbReference>
<dbReference type="AlphaFoldDB" id="A0ABD5NPW4"/>
<evidence type="ECO:0000313" key="2">
    <source>
        <dbReference type="EMBL" id="MFC3959056.1"/>
    </source>
</evidence>